<comment type="caution">
    <text evidence="2">The sequence shown here is derived from an EMBL/GenBank/DDBJ whole genome shotgun (WGS) entry which is preliminary data.</text>
</comment>
<evidence type="ECO:0000313" key="2">
    <source>
        <dbReference type="EMBL" id="GLX80895.1"/>
    </source>
</evidence>
<evidence type="ECO:0000313" key="3">
    <source>
        <dbReference type="Proteomes" id="UP001157133"/>
    </source>
</evidence>
<dbReference type="Proteomes" id="UP001157133">
    <property type="component" value="Unassembled WGS sequence"/>
</dbReference>
<keyword evidence="1" id="KW-0472">Membrane</keyword>
<accession>A0ABQ6GYA1</accession>
<name>A0ABQ6GYA1_9GAMM</name>
<feature type="transmembrane region" description="Helical" evidence="1">
    <location>
        <begin position="6"/>
        <end position="23"/>
    </location>
</feature>
<protein>
    <submittedName>
        <fullName evidence="2">Uncharacterized protein</fullName>
    </submittedName>
</protein>
<keyword evidence="1" id="KW-0812">Transmembrane</keyword>
<feature type="transmembrane region" description="Helical" evidence="1">
    <location>
        <begin position="69"/>
        <end position="96"/>
    </location>
</feature>
<feature type="transmembrane region" description="Helical" evidence="1">
    <location>
        <begin position="35"/>
        <end position="57"/>
    </location>
</feature>
<keyword evidence="3" id="KW-1185">Reference proteome</keyword>
<gene>
    <name evidence="2" type="ORF">theurythT_03470</name>
</gene>
<proteinExistence type="predicted"/>
<sequence length="105" mass="11916">MALLTAIAPFLVFILGGLIALAYKKPQEHEKLTNMLVRFALEGWWGTLLFFGGALSLSLYQDIEMTGFFALYVSSYAFVWVLPLLTLLLFLLMRFLGYVTEQIKS</sequence>
<dbReference type="EMBL" id="BSSU01000002">
    <property type="protein sequence ID" value="GLX80895.1"/>
    <property type="molecule type" value="Genomic_DNA"/>
</dbReference>
<organism evidence="2 3">
    <name type="scientific">Thalassotalea eurytherma</name>
    <dbReference type="NCBI Taxonomy" id="1144278"/>
    <lineage>
        <taxon>Bacteria</taxon>
        <taxon>Pseudomonadati</taxon>
        <taxon>Pseudomonadota</taxon>
        <taxon>Gammaproteobacteria</taxon>
        <taxon>Alteromonadales</taxon>
        <taxon>Colwelliaceae</taxon>
        <taxon>Thalassotalea</taxon>
    </lineage>
</organism>
<keyword evidence="1" id="KW-1133">Transmembrane helix</keyword>
<dbReference type="RefSeq" id="WP_284206218.1">
    <property type="nucleotide sequence ID" value="NZ_BSSU01000002.1"/>
</dbReference>
<evidence type="ECO:0000256" key="1">
    <source>
        <dbReference type="SAM" id="Phobius"/>
    </source>
</evidence>
<reference evidence="2 3" key="1">
    <citation type="submission" date="2023-03" db="EMBL/GenBank/DDBJ databases">
        <title>Draft genome sequence of Thalassotalea eurytherma JCM 18482T.</title>
        <authorList>
            <person name="Sawabe T."/>
        </authorList>
    </citation>
    <scope>NUCLEOTIDE SEQUENCE [LARGE SCALE GENOMIC DNA]</scope>
    <source>
        <strain evidence="2 3">JCM 18482</strain>
    </source>
</reference>